<dbReference type="AlphaFoldDB" id="A0A6M3KV35"/>
<reference evidence="2" key="1">
    <citation type="submission" date="2020-03" db="EMBL/GenBank/DDBJ databases">
        <title>The deep terrestrial virosphere.</title>
        <authorList>
            <person name="Holmfeldt K."/>
            <person name="Nilsson E."/>
            <person name="Simone D."/>
            <person name="Lopez-Fernandez M."/>
            <person name="Wu X."/>
            <person name="de Brujin I."/>
            <person name="Lundin D."/>
            <person name="Andersson A."/>
            <person name="Bertilsson S."/>
            <person name="Dopson M."/>
        </authorList>
    </citation>
    <scope>NUCLEOTIDE SEQUENCE</scope>
    <source>
        <strain evidence="1">MM415A01952</strain>
        <strain evidence="2">MM415B02267</strain>
    </source>
</reference>
<protein>
    <submittedName>
        <fullName evidence="2">Uncharacterized protein</fullName>
    </submittedName>
</protein>
<dbReference type="InterPro" id="IPR013785">
    <property type="entry name" value="Aldolase_TIM"/>
</dbReference>
<name>A0A6M3KV35_9ZZZZ</name>
<dbReference type="EMBL" id="MT142558">
    <property type="protein sequence ID" value="QJA85158.1"/>
    <property type="molecule type" value="Genomic_DNA"/>
</dbReference>
<evidence type="ECO:0000313" key="1">
    <source>
        <dbReference type="EMBL" id="QJA74663.1"/>
    </source>
</evidence>
<dbReference type="EMBL" id="MT142113">
    <property type="protein sequence ID" value="QJA74663.1"/>
    <property type="molecule type" value="Genomic_DNA"/>
</dbReference>
<proteinExistence type="predicted"/>
<accession>A0A6M3KV35</accession>
<dbReference type="Gene3D" id="3.20.20.70">
    <property type="entry name" value="Aldolase class I"/>
    <property type="match status" value="1"/>
</dbReference>
<gene>
    <name evidence="1" type="ORF">MM415A01952_0004</name>
    <name evidence="2" type="ORF">MM415B02267_0005</name>
</gene>
<organism evidence="2">
    <name type="scientific">viral metagenome</name>
    <dbReference type="NCBI Taxonomy" id="1070528"/>
    <lineage>
        <taxon>unclassified sequences</taxon>
        <taxon>metagenomes</taxon>
        <taxon>organismal metagenomes</taxon>
    </lineage>
</organism>
<sequence>MKENKVKIIADINSIYSGNVEEIKDLMLQLADTGIDAITLQWYLPKNDSEEERAKRVTERELYMLKAFTDLANIEFIPLINYYQTMDSVTLNILKQLEVKNYLCFLDDGRVYMEDTGWAEEKKFFTANTIPISSFPTFDYLNYLGFIDRIDGITASIIVMCKGANYIVKAVVDENSKECKGGIGFGELKELCDFRTSIERILV</sequence>
<evidence type="ECO:0000313" key="2">
    <source>
        <dbReference type="EMBL" id="QJA85158.1"/>
    </source>
</evidence>